<evidence type="ECO:0000313" key="9">
    <source>
        <dbReference type="Proteomes" id="UP000065511"/>
    </source>
</evidence>
<evidence type="ECO:0000259" key="6">
    <source>
        <dbReference type="PROSITE" id="PS51012"/>
    </source>
</evidence>
<organism evidence="8 10">
    <name type="scientific">Enterococcus silesiacus</name>
    <dbReference type="NCBI Taxonomy" id="332949"/>
    <lineage>
        <taxon>Bacteria</taxon>
        <taxon>Bacillati</taxon>
        <taxon>Bacillota</taxon>
        <taxon>Bacilli</taxon>
        <taxon>Lactobacillales</taxon>
        <taxon>Enterococcaceae</taxon>
        <taxon>Enterococcus</taxon>
    </lineage>
</organism>
<keyword evidence="5" id="KW-1003">Cell membrane</keyword>
<feature type="domain" description="ABC transmembrane type-2" evidence="6">
    <location>
        <begin position="20"/>
        <end position="245"/>
    </location>
</feature>
<dbReference type="OrthoDB" id="2589236at2"/>
<feature type="transmembrane region" description="Helical" evidence="5">
    <location>
        <begin position="51"/>
        <end position="75"/>
    </location>
</feature>
<evidence type="ECO:0000256" key="1">
    <source>
        <dbReference type="ARBA" id="ARBA00004141"/>
    </source>
</evidence>
<dbReference type="Pfam" id="PF12698">
    <property type="entry name" value="ABC2_membrane_3"/>
    <property type="match status" value="1"/>
</dbReference>
<dbReference type="Proteomes" id="UP000183039">
    <property type="component" value="Unassembled WGS sequence"/>
</dbReference>
<accession>A0A0S3K6D0</accession>
<proteinExistence type="inferred from homology"/>
<feature type="transmembrane region" description="Helical" evidence="5">
    <location>
        <begin position="167"/>
        <end position="185"/>
    </location>
</feature>
<dbReference type="PIRSF" id="PIRSF006648">
    <property type="entry name" value="DrrB"/>
    <property type="match status" value="1"/>
</dbReference>
<evidence type="ECO:0000256" key="3">
    <source>
        <dbReference type="ARBA" id="ARBA00022989"/>
    </source>
</evidence>
<keyword evidence="4 5" id="KW-0472">Membrane</keyword>
<dbReference type="InterPro" id="IPR000412">
    <property type="entry name" value="ABC_2_transport"/>
</dbReference>
<keyword evidence="3 5" id="KW-1133">Transmembrane helix</keyword>
<dbReference type="InterPro" id="IPR051784">
    <property type="entry name" value="Nod_factor_ABC_transporter"/>
</dbReference>
<dbReference type="EMBL" id="CP013614">
    <property type="protein sequence ID" value="ALR99849.1"/>
    <property type="molecule type" value="Genomic_DNA"/>
</dbReference>
<reference evidence="8 10" key="1">
    <citation type="submission" date="2014-12" db="EMBL/GenBank/DDBJ databases">
        <title>Draft genome sequences of 29 type strains of Enterococci.</title>
        <authorList>
            <person name="Zhong Z."/>
            <person name="Sun Z."/>
            <person name="Liu W."/>
            <person name="Zhang W."/>
            <person name="Zhang H."/>
        </authorList>
    </citation>
    <scope>NUCLEOTIDE SEQUENCE [LARGE SCALE GENOMIC DNA]</scope>
    <source>
        <strain evidence="8 10">DSM 22801</strain>
    </source>
</reference>
<evidence type="ECO:0000256" key="4">
    <source>
        <dbReference type="ARBA" id="ARBA00023136"/>
    </source>
</evidence>
<dbReference type="Proteomes" id="UP000065511">
    <property type="component" value="Chromosome"/>
</dbReference>
<dbReference type="InterPro" id="IPR047817">
    <property type="entry name" value="ABC2_TM_bact-type"/>
</dbReference>
<evidence type="ECO:0000256" key="5">
    <source>
        <dbReference type="RuleBase" id="RU361157"/>
    </source>
</evidence>
<evidence type="ECO:0000313" key="7">
    <source>
        <dbReference type="EMBL" id="ALR99849.1"/>
    </source>
</evidence>
<name>A0A0S3K6D0_9ENTE</name>
<dbReference type="RefSeq" id="WP_071876835.1">
    <property type="nucleotide sequence ID" value="NZ_JXLC01000004.1"/>
</dbReference>
<dbReference type="KEGG" id="ess:ATZ33_00155"/>
<feature type="transmembrane region" description="Helical" evidence="5">
    <location>
        <begin position="21"/>
        <end position="39"/>
    </location>
</feature>
<dbReference type="GO" id="GO:0140359">
    <property type="term" value="F:ABC-type transporter activity"/>
    <property type="evidence" value="ECO:0007669"/>
    <property type="project" value="InterPro"/>
</dbReference>
<keyword evidence="2 5" id="KW-0812">Transmembrane</keyword>
<dbReference type="PANTHER" id="PTHR43229">
    <property type="entry name" value="NODULATION PROTEIN J"/>
    <property type="match status" value="1"/>
</dbReference>
<dbReference type="PRINTS" id="PR00164">
    <property type="entry name" value="ABC2TRNSPORT"/>
</dbReference>
<dbReference type="InterPro" id="IPR013525">
    <property type="entry name" value="ABC2_TM"/>
</dbReference>
<gene>
    <name evidence="7" type="ORF">ATZ33_00155</name>
    <name evidence="8" type="ORF">RV15_GL002793</name>
</gene>
<evidence type="ECO:0000313" key="10">
    <source>
        <dbReference type="Proteomes" id="UP000183039"/>
    </source>
</evidence>
<feature type="transmembrane region" description="Helical" evidence="5">
    <location>
        <begin position="219"/>
        <end position="242"/>
    </location>
</feature>
<reference evidence="7 9" key="2">
    <citation type="submission" date="2015-12" db="EMBL/GenBank/DDBJ databases">
        <authorList>
            <person name="Lauer A."/>
            <person name="Humrighouse B."/>
            <person name="Loparev V."/>
            <person name="Shewmaker P.L."/>
            <person name="Whitney A.M."/>
            <person name="McLaughlin R.W."/>
        </authorList>
    </citation>
    <scope>NUCLEOTIDE SEQUENCE [LARGE SCALE GENOMIC DNA]</scope>
    <source>
        <strain evidence="7 9">LMG 23085</strain>
    </source>
</reference>
<dbReference type="EMBL" id="JXLC01000004">
    <property type="protein sequence ID" value="OJG92848.1"/>
    <property type="molecule type" value="Genomic_DNA"/>
</dbReference>
<evidence type="ECO:0000313" key="8">
    <source>
        <dbReference type="EMBL" id="OJG92848.1"/>
    </source>
</evidence>
<sequence length="248" mass="27758">MYRFFKILQQDTISLFINPSWLIMGFAFPFSLTVILGLLTEGMYGGEFSSYDYYGVTMMIFSVLNSATFSANCFLEERVKNPNMRIIYSPVPSLFIPLAKIMGTFIFTTVCYTLTGVILSILFGANYGMGVAAIQVWVLFLVLNFFCCCLGVLVCCIFKDEGVANQLISLISALIAIASGLFFPLSSISKQIQKFSEILPLTRVTDTIFQLIYDDHTKAFLPSLIILVILSLISIIFCGYLFKGEDYL</sequence>
<feature type="transmembrane region" description="Helical" evidence="5">
    <location>
        <begin position="95"/>
        <end position="122"/>
    </location>
</feature>
<keyword evidence="5" id="KW-0813">Transport</keyword>
<keyword evidence="9" id="KW-1185">Reference proteome</keyword>
<evidence type="ECO:0000256" key="2">
    <source>
        <dbReference type="ARBA" id="ARBA00022692"/>
    </source>
</evidence>
<dbReference type="PANTHER" id="PTHR43229:SF3">
    <property type="entry name" value="ABC-TYPE MULTIDRUG TRANSPORT SYSTEM, PERMEASE COMPONENT"/>
    <property type="match status" value="1"/>
</dbReference>
<dbReference type="PROSITE" id="PS51012">
    <property type="entry name" value="ABC_TM2"/>
    <property type="match status" value="1"/>
</dbReference>
<comment type="similarity">
    <text evidence="5">Belongs to the ABC-2 integral membrane protein family.</text>
</comment>
<feature type="transmembrane region" description="Helical" evidence="5">
    <location>
        <begin position="134"/>
        <end position="158"/>
    </location>
</feature>
<comment type="subcellular location">
    <subcellularLocation>
        <location evidence="5">Cell membrane</location>
        <topology evidence="5">Multi-pass membrane protein</topology>
    </subcellularLocation>
    <subcellularLocation>
        <location evidence="1">Membrane</location>
        <topology evidence="1">Multi-pass membrane protein</topology>
    </subcellularLocation>
</comment>
<dbReference type="AlphaFoldDB" id="A0A0S3K6D0"/>
<protein>
    <recommendedName>
        <fullName evidence="5">Transport permease protein</fullName>
    </recommendedName>
</protein>
<dbReference type="GO" id="GO:0043190">
    <property type="term" value="C:ATP-binding cassette (ABC) transporter complex"/>
    <property type="evidence" value="ECO:0007669"/>
    <property type="project" value="InterPro"/>
</dbReference>